<evidence type="ECO:0000313" key="3">
    <source>
        <dbReference type="Proteomes" id="UP000325684"/>
    </source>
</evidence>
<dbReference type="RefSeq" id="WP_150947516.1">
    <property type="nucleotide sequence ID" value="NZ_VCMV01000038.1"/>
</dbReference>
<dbReference type="EMBL" id="VCMV01000038">
    <property type="protein sequence ID" value="KAB0265262.1"/>
    <property type="molecule type" value="Genomic_DNA"/>
</dbReference>
<name>A0A5N3P6B4_9HYPH</name>
<accession>A0A5N3P6B4</accession>
<sequence>MRSIGLETEGEGARDRVVPFPEAAVRPQRPAPAADERKGVILLFTGVRYERAETDNVPTPPVASNGSRRRRS</sequence>
<evidence type="ECO:0000256" key="1">
    <source>
        <dbReference type="SAM" id="MobiDB-lite"/>
    </source>
</evidence>
<protein>
    <submittedName>
        <fullName evidence="2">Uncharacterized protein</fullName>
    </submittedName>
</protein>
<keyword evidence="3" id="KW-1185">Reference proteome</keyword>
<reference evidence="2 3" key="1">
    <citation type="journal article" date="2019" name="Microorganisms">
        <title>Genome Insights into the Novel Species Microvirga brassicacearum, a Rapeseed Endophyte with Biotechnological Potential.</title>
        <authorList>
            <person name="Jimenez-Gomez A."/>
            <person name="Saati-Santamaria Z."/>
            <person name="Igual J.M."/>
            <person name="Rivas R."/>
            <person name="Mateos P.F."/>
            <person name="Garcia-Fraile P."/>
        </authorList>
    </citation>
    <scope>NUCLEOTIDE SEQUENCE [LARGE SCALE GENOMIC DNA]</scope>
    <source>
        <strain evidence="2 3">CDVBN77</strain>
    </source>
</reference>
<dbReference type="AlphaFoldDB" id="A0A5N3P6B4"/>
<dbReference type="Proteomes" id="UP000325684">
    <property type="component" value="Unassembled WGS sequence"/>
</dbReference>
<dbReference type="OrthoDB" id="8000572at2"/>
<proteinExistence type="predicted"/>
<feature type="region of interest" description="Disordered" evidence="1">
    <location>
        <begin position="52"/>
        <end position="72"/>
    </location>
</feature>
<evidence type="ECO:0000313" key="2">
    <source>
        <dbReference type="EMBL" id="KAB0265262.1"/>
    </source>
</evidence>
<organism evidence="2 3">
    <name type="scientific">Microvirga brassicacearum</name>
    <dbReference type="NCBI Taxonomy" id="2580413"/>
    <lineage>
        <taxon>Bacteria</taxon>
        <taxon>Pseudomonadati</taxon>
        <taxon>Pseudomonadota</taxon>
        <taxon>Alphaproteobacteria</taxon>
        <taxon>Hyphomicrobiales</taxon>
        <taxon>Methylobacteriaceae</taxon>
        <taxon>Microvirga</taxon>
    </lineage>
</organism>
<gene>
    <name evidence="2" type="ORF">FEZ63_19260</name>
</gene>
<comment type="caution">
    <text evidence="2">The sequence shown here is derived from an EMBL/GenBank/DDBJ whole genome shotgun (WGS) entry which is preliminary data.</text>
</comment>